<dbReference type="Gene3D" id="3.40.50.300">
    <property type="entry name" value="P-loop containing nucleotide triphosphate hydrolases"/>
    <property type="match status" value="2"/>
</dbReference>
<dbReference type="InterPro" id="IPR017170">
    <property type="entry name" value="Lhr-like"/>
</dbReference>
<keyword evidence="13" id="KW-1185">Reference proteome</keyword>
<evidence type="ECO:0000256" key="6">
    <source>
        <dbReference type="ARBA" id="ARBA00023125"/>
    </source>
</evidence>
<keyword evidence="8" id="KW-0413">Isomerase</keyword>
<dbReference type="PANTHER" id="PTHR47962:SF3">
    <property type="entry name" value="LARGE ATP-DEPENDENT HELICASE-RELATED PROTEIN"/>
    <property type="match status" value="1"/>
</dbReference>
<name>A0A1H5SJZ4_9HYPH</name>
<dbReference type="GO" id="GO:0003677">
    <property type="term" value="F:DNA binding"/>
    <property type="evidence" value="ECO:0007669"/>
    <property type="project" value="UniProtKB-KW"/>
</dbReference>
<dbReference type="Pfam" id="PF00270">
    <property type="entry name" value="DEAD"/>
    <property type="match status" value="1"/>
</dbReference>
<dbReference type="InterPro" id="IPR014001">
    <property type="entry name" value="Helicase_ATP-bd"/>
</dbReference>
<dbReference type="GO" id="GO:0006281">
    <property type="term" value="P:DNA repair"/>
    <property type="evidence" value="ECO:0007669"/>
    <property type="project" value="UniProtKB-KW"/>
</dbReference>
<evidence type="ECO:0000256" key="8">
    <source>
        <dbReference type="ARBA" id="ARBA00023235"/>
    </source>
</evidence>
<evidence type="ECO:0000256" key="4">
    <source>
        <dbReference type="ARBA" id="ARBA00022806"/>
    </source>
</evidence>
<evidence type="ECO:0000256" key="5">
    <source>
        <dbReference type="ARBA" id="ARBA00022840"/>
    </source>
</evidence>
<dbReference type="GO" id="GO:0016887">
    <property type="term" value="F:ATP hydrolysis activity"/>
    <property type="evidence" value="ECO:0007669"/>
    <property type="project" value="TreeGrafter"/>
</dbReference>
<dbReference type="NCBIfam" id="TIGR04121">
    <property type="entry name" value="DEXH_lig_assoc"/>
    <property type="match status" value="1"/>
</dbReference>
<keyword evidence="7" id="KW-0234">DNA repair</keyword>
<evidence type="ECO:0000259" key="10">
    <source>
        <dbReference type="PROSITE" id="PS51192"/>
    </source>
</evidence>
<protein>
    <submittedName>
        <fullName evidence="12">ATP-dependent helicase Lhr and Lhr-like helicase</fullName>
    </submittedName>
</protein>
<accession>A0A1H5SJZ4</accession>
<evidence type="ECO:0000313" key="12">
    <source>
        <dbReference type="EMBL" id="SEF50919.1"/>
    </source>
</evidence>
<evidence type="ECO:0000256" key="3">
    <source>
        <dbReference type="ARBA" id="ARBA00022801"/>
    </source>
</evidence>
<reference evidence="12 13" key="1">
    <citation type="submission" date="2016-10" db="EMBL/GenBank/DDBJ databases">
        <authorList>
            <person name="de Groot N.N."/>
        </authorList>
    </citation>
    <scope>NUCLEOTIDE SEQUENCE [LARGE SCALE GENOMIC DNA]</scope>
    <source>
        <strain evidence="12 13">DSM 26656</strain>
    </source>
</reference>
<dbReference type="InterPro" id="IPR027417">
    <property type="entry name" value="P-loop_NTPase"/>
</dbReference>
<dbReference type="GO" id="GO:0004386">
    <property type="term" value="F:helicase activity"/>
    <property type="evidence" value="ECO:0007669"/>
    <property type="project" value="UniProtKB-KW"/>
</dbReference>
<dbReference type="Pfam" id="PF08494">
    <property type="entry name" value="DEAD_assoc"/>
    <property type="match status" value="1"/>
</dbReference>
<dbReference type="GO" id="GO:0005524">
    <property type="term" value="F:ATP binding"/>
    <property type="evidence" value="ECO:0007669"/>
    <property type="project" value="UniProtKB-KW"/>
</dbReference>
<keyword evidence="2" id="KW-0227">DNA damage</keyword>
<keyword evidence="3" id="KW-0378">Hydrolase</keyword>
<dbReference type="Pfam" id="PF00271">
    <property type="entry name" value="Helicase_C"/>
    <property type="match status" value="1"/>
</dbReference>
<dbReference type="SMART" id="SM00487">
    <property type="entry name" value="DEXDc"/>
    <property type="match status" value="1"/>
</dbReference>
<dbReference type="OrthoDB" id="9815222at2"/>
<dbReference type="PROSITE" id="PS51192">
    <property type="entry name" value="HELICASE_ATP_BIND_1"/>
    <property type="match status" value="1"/>
</dbReference>
<evidence type="ECO:0000256" key="7">
    <source>
        <dbReference type="ARBA" id="ARBA00023204"/>
    </source>
</evidence>
<evidence type="ECO:0000313" key="13">
    <source>
        <dbReference type="Proteomes" id="UP000236743"/>
    </source>
</evidence>
<dbReference type="SUPFAM" id="SSF52540">
    <property type="entry name" value="P-loop containing nucleoside triphosphate hydrolases"/>
    <property type="match status" value="1"/>
</dbReference>
<comment type="similarity">
    <text evidence="9">Belongs to the Lhr helicase family. Lhr-Core subfamily.</text>
</comment>
<feature type="domain" description="Helicase C-terminal" evidence="11">
    <location>
        <begin position="246"/>
        <end position="389"/>
    </location>
</feature>
<dbReference type="InterPro" id="IPR013701">
    <property type="entry name" value="Lhr-like_DEAD/DEAH_assoc"/>
</dbReference>
<keyword evidence="4 12" id="KW-0347">Helicase</keyword>
<evidence type="ECO:0000256" key="1">
    <source>
        <dbReference type="ARBA" id="ARBA00022741"/>
    </source>
</evidence>
<dbReference type="RefSeq" id="WP_103870696.1">
    <property type="nucleotide sequence ID" value="NZ_FNUY01000001.1"/>
</dbReference>
<dbReference type="InterPro" id="IPR045628">
    <property type="entry name" value="Lhr_WH_dom"/>
</dbReference>
<keyword evidence="1" id="KW-0547">Nucleotide-binding</keyword>
<dbReference type="InterPro" id="IPR001650">
    <property type="entry name" value="Helicase_C-like"/>
</dbReference>
<sequence length="833" mass="90358">MTAPTAVPNAVLPPAFEAWFASRGWNARPHQLALLEEARAGRSTLLVAPTGAGKTLAGFLPSLVELTEPGREREGLHTLYVSPLKALAVDIARNLEMPVAEMGLAIKIETRTGDTPAAKRARQIARPPDILLTTPEQLALLVSHRDAKPFFAGLRRIVLDELHALVTSKRGDLLSLDLARLRGLAPNLSAVGLSATVREPADLQRFLGGAETPAGLVTVTGGASARIGILQTASRLPLAGHTTGHAMGEIYNAIRAHKLTLVFVNTRMQAEFAFQALWNINDDNLPIALHHGSLDAGQRRKVEAAMAAGRLKAVVCTATLDLGIDWGDVDLVVNIGAPKGASRLMQRIGRSNHRMDEPSKALLVPSNRFELLECRAALDAVAEAAQDTADARTGGLDVLAQHVLGVACSDGFDADALYEEVCTASPYAGLPRADFDAVVNFVATGGYALRSYERFAKLRQDKIGHWRASNAQVIQQYRMNVGTIVESTMLKVRLGRARAGKPGQPSMITRGGRVLGEVEEYFAETMTPGDTFIFAGEVLRFEGITENEAICSRAAPGTDPKIPSYNGGRFPLSTFLAARVRTILASPREWASLPDEVSSWLHAQKRKSRLPKPGELLVETFPRGGRFYLVAYPFEGRLAHQTLGMLLTRRLERSRMRPLGFVCNDYGIAVWGLGDMSAAISRSALSLDDLFAQDMLGDDLEEWLAESALMKRTFRSCAIIGGLIERRFPGQEKSGRQVTISTDLVYDVLRRHEPDHVLLKAARADAATGLLDIQRLGQMLTRISGHIVHQPLDHVSPLGVSVMLEIGREAVYGEAADEILAEAEAMLIEEAMA</sequence>
<dbReference type="PANTHER" id="PTHR47962">
    <property type="entry name" value="ATP-DEPENDENT HELICASE LHR-RELATED-RELATED"/>
    <property type="match status" value="1"/>
</dbReference>
<proteinExistence type="inferred from homology"/>
<dbReference type="InterPro" id="IPR011545">
    <property type="entry name" value="DEAD/DEAH_box_helicase_dom"/>
</dbReference>
<dbReference type="EMBL" id="FNUY01000001">
    <property type="protein sequence ID" value="SEF50919.1"/>
    <property type="molecule type" value="Genomic_DNA"/>
</dbReference>
<evidence type="ECO:0000256" key="2">
    <source>
        <dbReference type="ARBA" id="ARBA00022763"/>
    </source>
</evidence>
<organism evidence="12 13">
    <name type="scientific">Bosea lathyri</name>
    <dbReference type="NCBI Taxonomy" id="1036778"/>
    <lineage>
        <taxon>Bacteria</taxon>
        <taxon>Pseudomonadati</taxon>
        <taxon>Pseudomonadota</taxon>
        <taxon>Alphaproteobacteria</taxon>
        <taxon>Hyphomicrobiales</taxon>
        <taxon>Boseaceae</taxon>
        <taxon>Bosea</taxon>
    </lineage>
</organism>
<dbReference type="AlphaFoldDB" id="A0A1H5SJZ4"/>
<dbReference type="PROSITE" id="PS51194">
    <property type="entry name" value="HELICASE_CTER"/>
    <property type="match status" value="1"/>
</dbReference>
<feature type="domain" description="Helicase ATP-binding" evidence="10">
    <location>
        <begin position="35"/>
        <end position="215"/>
    </location>
</feature>
<evidence type="ECO:0000256" key="9">
    <source>
        <dbReference type="ARBA" id="ARBA00093467"/>
    </source>
</evidence>
<evidence type="ECO:0000259" key="11">
    <source>
        <dbReference type="PROSITE" id="PS51194"/>
    </source>
</evidence>
<dbReference type="SMART" id="SM00490">
    <property type="entry name" value="HELICc"/>
    <property type="match status" value="1"/>
</dbReference>
<dbReference type="InterPro" id="IPR026362">
    <property type="entry name" value="DEXH_lig_assoc"/>
</dbReference>
<dbReference type="Proteomes" id="UP000236743">
    <property type="component" value="Unassembled WGS sequence"/>
</dbReference>
<dbReference type="Pfam" id="PF19306">
    <property type="entry name" value="WHD_Lhr"/>
    <property type="match status" value="1"/>
</dbReference>
<dbReference type="InterPro" id="IPR052511">
    <property type="entry name" value="ATP-dep_Helicase"/>
</dbReference>
<keyword evidence="6" id="KW-0238">DNA-binding</keyword>
<gene>
    <name evidence="12" type="ORF">SAMN04488115_101305</name>
</gene>
<dbReference type="PIRSF" id="PIRSF037307">
    <property type="entry name" value="Lhr-like_helic_prd"/>
    <property type="match status" value="1"/>
</dbReference>
<keyword evidence="5" id="KW-0067">ATP-binding</keyword>